<dbReference type="Pfam" id="PF00665">
    <property type="entry name" value="rve"/>
    <property type="match status" value="1"/>
</dbReference>
<comment type="caution">
    <text evidence="2">The sequence shown here is derived from an EMBL/GenBank/DDBJ whole genome shotgun (WGS) entry which is preliminary data.</text>
</comment>
<protein>
    <submittedName>
        <fullName evidence="2">IS3 family transposase ISClsp1</fullName>
    </submittedName>
</protein>
<evidence type="ECO:0000313" key="2">
    <source>
        <dbReference type="EMBL" id="MPM19451.1"/>
    </source>
</evidence>
<name>A0A644XUM8_9ZZZZ</name>
<dbReference type="GO" id="GO:0015074">
    <property type="term" value="P:DNA integration"/>
    <property type="evidence" value="ECO:0007669"/>
    <property type="project" value="InterPro"/>
</dbReference>
<dbReference type="AlphaFoldDB" id="A0A644XUM8"/>
<accession>A0A644XUM8</accession>
<gene>
    <name evidence="2" type="ORF">SDC9_65875</name>
</gene>
<reference evidence="2" key="1">
    <citation type="submission" date="2019-08" db="EMBL/GenBank/DDBJ databases">
        <authorList>
            <person name="Kucharzyk K."/>
            <person name="Murdoch R.W."/>
            <person name="Higgins S."/>
            <person name="Loffler F."/>
        </authorList>
    </citation>
    <scope>NUCLEOTIDE SEQUENCE</scope>
</reference>
<dbReference type="SUPFAM" id="SSF53098">
    <property type="entry name" value="Ribonuclease H-like"/>
    <property type="match status" value="1"/>
</dbReference>
<sequence length="113" mass="13313">MLFWDLHNREIVRYNCGRHKNAQLVCEALATANSNLKSFSIFYTDRGSEFKNYLIDDFLKELNIRRSLSAKGCPYDDAVVAAQFKISKTEFVRFRRFENIEHLKIERMACLLV</sequence>
<evidence type="ECO:0000259" key="1">
    <source>
        <dbReference type="PROSITE" id="PS50994"/>
    </source>
</evidence>
<organism evidence="2">
    <name type="scientific">bioreactor metagenome</name>
    <dbReference type="NCBI Taxonomy" id="1076179"/>
    <lineage>
        <taxon>unclassified sequences</taxon>
        <taxon>metagenomes</taxon>
        <taxon>ecological metagenomes</taxon>
    </lineage>
</organism>
<dbReference type="PANTHER" id="PTHR46889:SF4">
    <property type="entry name" value="TRANSPOSASE INSO FOR INSERTION SEQUENCE ELEMENT IS911B-RELATED"/>
    <property type="match status" value="1"/>
</dbReference>
<feature type="domain" description="Integrase catalytic" evidence="1">
    <location>
        <begin position="1"/>
        <end position="113"/>
    </location>
</feature>
<dbReference type="EMBL" id="VSSQ01003180">
    <property type="protein sequence ID" value="MPM19451.1"/>
    <property type="molecule type" value="Genomic_DNA"/>
</dbReference>
<dbReference type="PANTHER" id="PTHR46889">
    <property type="entry name" value="TRANSPOSASE INSF FOR INSERTION SEQUENCE IS3B-RELATED"/>
    <property type="match status" value="1"/>
</dbReference>
<dbReference type="InterPro" id="IPR012337">
    <property type="entry name" value="RNaseH-like_sf"/>
</dbReference>
<dbReference type="GO" id="GO:0003676">
    <property type="term" value="F:nucleic acid binding"/>
    <property type="evidence" value="ECO:0007669"/>
    <property type="project" value="InterPro"/>
</dbReference>
<dbReference type="InterPro" id="IPR050900">
    <property type="entry name" value="Transposase_IS3/IS150/IS904"/>
</dbReference>
<dbReference type="PROSITE" id="PS50994">
    <property type="entry name" value="INTEGRASE"/>
    <property type="match status" value="1"/>
</dbReference>
<proteinExistence type="predicted"/>
<dbReference type="InterPro" id="IPR001584">
    <property type="entry name" value="Integrase_cat-core"/>
</dbReference>
<dbReference type="Gene3D" id="3.30.420.10">
    <property type="entry name" value="Ribonuclease H-like superfamily/Ribonuclease H"/>
    <property type="match status" value="1"/>
</dbReference>
<dbReference type="InterPro" id="IPR036397">
    <property type="entry name" value="RNaseH_sf"/>
</dbReference>